<evidence type="ECO:0000256" key="6">
    <source>
        <dbReference type="ARBA" id="ARBA00023242"/>
    </source>
</evidence>
<keyword evidence="4" id="KW-0158">Chromosome</keyword>
<feature type="coiled-coil region" evidence="8">
    <location>
        <begin position="135"/>
        <end position="183"/>
    </location>
</feature>
<evidence type="ECO:0000256" key="2">
    <source>
        <dbReference type="ARBA" id="ARBA00004584"/>
    </source>
</evidence>
<evidence type="ECO:0000256" key="1">
    <source>
        <dbReference type="ARBA" id="ARBA00004123"/>
    </source>
</evidence>
<evidence type="ECO:0000256" key="4">
    <source>
        <dbReference type="ARBA" id="ARBA00022454"/>
    </source>
</evidence>
<keyword evidence="5 8" id="KW-0175">Coiled coil</keyword>
<evidence type="ECO:0000256" key="8">
    <source>
        <dbReference type="SAM" id="Coils"/>
    </source>
</evidence>
<evidence type="ECO:0000256" key="7">
    <source>
        <dbReference type="ARBA" id="ARBA00023328"/>
    </source>
</evidence>
<evidence type="ECO:0000313" key="9">
    <source>
        <dbReference type="EMBL" id="KAK7610116.1"/>
    </source>
</evidence>
<dbReference type="EMBL" id="JBBPBF010000019">
    <property type="protein sequence ID" value="KAK7610116.1"/>
    <property type="molecule type" value="Genomic_DNA"/>
</dbReference>
<comment type="similarity">
    <text evidence="3">Belongs to the CENP-K/MCM22 family.</text>
</comment>
<keyword evidence="7" id="KW-0137">Centromere</keyword>
<organism evidence="9 10">
    <name type="scientific">Phyllosticta paracitricarpa</name>
    <dbReference type="NCBI Taxonomy" id="2016321"/>
    <lineage>
        <taxon>Eukaryota</taxon>
        <taxon>Fungi</taxon>
        <taxon>Dikarya</taxon>
        <taxon>Ascomycota</taxon>
        <taxon>Pezizomycotina</taxon>
        <taxon>Dothideomycetes</taxon>
        <taxon>Dothideomycetes incertae sedis</taxon>
        <taxon>Botryosphaeriales</taxon>
        <taxon>Phyllostictaceae</taxon>
        <taxon>Phyllosticta</taxon>
    </lineage>
</organism>
<dbReference type="PANTHER" id="PTHR14401">
    <property type="entry name" value="CENTROMERE PROTEIN K"/>
    <property type="match status" value="1"/>
</dbReference>
<dbReference type="Proteomes" id="UP001367316">
    <property type="component" value="Unassembled WGS sequence"/>
</dbReference>
<gene>
    <name evidence="9" type="ORF">JOL62DRAFT_576368</name>
</gene>
<name>A0ABR1N4G6_9PEZI</name>
<dbReference type="PANTHER" id="PTHR14401:SF6">
    <property type="entry name" value="CENTROMERE PROTEIN K"/>
    <property type="match status" value="1"/>
</dbReference>
<comment type="subcellular location">
    <subcellularLocation>
        <location evidence="2">Chromosome</location>
        <location evidence="2">Centromere</location>
    </subcellularLocation>
    <subcellularLocation>
        <location evidence="1">Nucleus</location>
    </subcellularLocation>
</comment>
<evidence type="ECO:0000313" key="10">
    <source>
        <dbReference type="Proteomes" id="UP001367316"/>
    </source>
</evidence>
<protein>
    <submittedName>
        <fullName evidence="9">Uncharacterized protein</fullName>
    </submittedName>
</protein>
<evidence type="ECO:0000256" key="3">
    <source>
        <dbReference type="ARBA" id="ARBA00005795"/>
    </source>
</evidence>
<reference evidence="9 10" key="1">
    <citation type="submission" date="2024-04" db="EMBL/GenBank/DDBJ databases">
        <title>Phyllosticta paracitricarpa is synonymous to the EU quarantine fungus P. citricarpa based on phylogenomic analyses.</title>
        <authorList>
            <consortium name="Lawrence Berkeley National Laboratory"/>
            <person name="Van ingen-buijs V.A."/>
            <person name="Van westerhoven A.C."/>
            <person name="Haridas S."/>
            <person name="Skiadas P."/>
            <person name="Martin F."/>
            <person name="Groenewald J.Z."/>
            <person name="Crous P.W."/>
            <person name="Seidl M.F."/>
        </authorList>
    </citation>
    <scope>NUCLEOTIDE SEQUENCE [LARGE SCALE GENOMIC DNA]</scope>
    <source>
        <strain evidence="9 10">CBS 141358</strain>
    </source>
</reference>
<proteinExistence type="inferred from homology"/>
<comment type="caution">
    <text evidence="9">The sequence shown here is derived from an EMBL/GenBank/DDBJ whole genome shotgun (WGS) entry which is preliminary data.</text>
</comment>
<feature type="coiled-coil region" evidence="8">
    <location>
        <begin position="48"/>
        <end position="79"/>
    </location>
</feature>
<keyword evidence="10" id="KW-1185">Reference proteome</keyword>
<evidence type="ECO:0000256" key="5">
    <source>
        <dbReference type="ARBA" id="ARBA00023054"/>
    </source>
</evidence>
<keyword evidence="6" id="KW-0539">Nucleus</keyword>
<accession>A0ABR1N4G6</accession>
<dbReference type="InterPro" id="IPR020993">
    <property type="entry name" value="Centromere_CenpK"/>
</dbReference>
<sequence>MRRVGRRQTCLTVMTSHQADELPNIRQYASDAHRSLQQQASGPRQSDLDAFEARLDQTVQELRERVQEQQRALQELRQSRASSAHFRSEDPKTQLQQLRVLKDAYDSLTSREPDLPSPASVLPPLLAMRITQQVIKDTKDAIQDSREQFANTQRQLDCEESNLRDANAITKSLESQIEQLQFEDSQTSTRSPSQVAQDMLTTMHKRKETYGSEIGRLRTALESFTQDQLAPLVAAEELGGPIVGHLLSVDDEMLAAGFSHQGKPKSLKQGQAVEDKRQRRLEDIWGIGSETDSMLSTEREAAAHEVQSLLQSLYDARIGQTSGGEYVVLERDSAAARFLVRAKVAQLHPRDARRMRLIDFGRDLE</sequence>